<dbReference type="AlphaFoldDB" id="A0A7L5BWV6"/>
<gene>
    <name evidence="1" type="ORF">G5B40_07475</name>
</gene>
<protein>
    <submittedName>
        <fullName evidence="1">Uncharacterized protein</fullName>
    </submittedName>
</protein>
<dbReference type="RefSeq" id="WP_165097021.1">
    <property type="nucleotide sequence ID" value="NZ_CP049056.1"/>
</dbReference>
<dbReference type="EMBL" id="CP049056">
    <property type="protein sequence ID" value="QIE55308.1"/>
    <property type="molecule type" value="Genomic_DNA"/>
</dbReference>
<keyword evidence="2" id="KW-1185">Reference proteome</keyword>
<proteinExistence type="predicted"/>
<evidence type="ECO:0000313" key="2">
    <source>
        <dbReference type="Proteomes" id="UP000503336"/>
    </source>
</evidence>
<dbReference type="Proteomes" id="UP000503336">
    <property type="component" value="Chromosome"/>
</dbReference>
<organism evidence="1 2">
    <name type="scientific">Pikeienuella piscinae</name>
    <dbReference type="NCBI Taxonomy" id="2748098"/>
    <lineage>
        <taxon>Bacteria</taxon>
        <taxon>Pseudomonadati</taxon>
        <taxon>Pseudomonadota</taxon>
        <taxon>Alphaproteobacteria</taxon>
        <taxon>Rhodobacterales</taxon>
        <taxon>Paracoccaceae</taxon>
        <taxon>Pikeienuella</taxon>
    </lineage>
</organism>
<dbReference type="KEGG" id="hdh:G5B40_07475"/>
<name>A0A7L5BWV6_9RHOB</name>
<sequence>MNEDIERIRRLFGGGDAGGFKFARWGGPIAPTVIGLDEGGARLFGEAIRLVAGIAGREVEDIDPEMGANFLVYVMQDWAHAARAPNLPNFLPDLPALIERLTAANANRYRVFAFDDQGAIRAAITLLRYDEQMRAAPVDYIALTEAALGMLVYDEAGVAEDRPVVMARFDEDEPRAMLSPWHAQLLRAAYDPRIPAGSKDPSLALRLAARIAVAAEDGDGDDA</sequence>
<reference evidence="1 2" key="1">
    <citation type="submission" date="2020-02" db="EMBL/GenBank/DDBJ databases">
        <title>complete genome sequence of Rhodobacteraceae bacterium.</title>
        <authorList>
            <person name="Park J."/>
            <person name="Kim Y.-S."/>
            <person name="Kim K.-H."/>
        </authorList>
    </citation>
    <scope>NUCLEOTIDE SEQUENCE [LARGE SCALE GENOMIC DNA]</scope>
    <source>
        <strain evidence="1 2">RR4-56</strain>
    </source>
</reference>
<evidence type="ECO:0000313" key="1">
    <source>
        <dbReference type="EMBL" id="QIE55308.1"/>
    </source>
</evidence>
<accession>A0A7L5BWV6</accession>